<dbReference type="PANTHER" id="PTHR30619">
    <property type="entry name" value="DNA INTERNALIZATION/COMPETENCE PROTEIN COMEC/REC2"/>
    <property type="match status" value="1"/>
</dbReference>
<keyword evidence="4 6" id="KW-1133">Transmembrane helix</keyword>
<comment type="subcellular location">
    <subcellularLocation>
        <location evidence="1">Cell membrane</location>
        <topology evidence="1">Multi-pass membrane protein</topology>
    </subcellularLocation>
</comment>
<feature type="transmembrane region" description="Helical" evidence="6">
    <location>
        <begin position="261"/>
        <end position="293"/>
    </location>
</feature>
<feature type="transmembrane region" description="Helical" evidence="6">
    <location>
        <begin position="50"/>
        <end position="69"/>
    </location>
</feature>
<feature type="transmembrane region" description="Helical" evidence="6">
    <location>
        <begin position="459"/>
        <end position="476"/>
    </location>
</feature>
<feature type="transmembrane region" description="Helical" evidence="6">
    <location>
        <begin position="305"/>
        <end position="322"/>
    </location>
</feature>
<evidence type="ECO:0000256" key="5">
    <source>
        <dbReference type="ARBA" id="ARBA00023136"/>
    </source>
</evidence>
<gene>
    <name evidence="8" type="ORF">H9698_00160</name>
</gene>
<proteinExistence type="predicted"/>
<evidence type="ECO:0000256" key="3">
    <source>
        <dbReference type="ARBA" id="ARBA00022692"/>
    </source>
</evidence>
<keyword evidence="3 6" id="KW-0812">Transmembrane</keyword>
<feature type="transmembrane region" description="Helical" evidence="6">
    <location>
        <begin position="414"/>
        <end position="439"/>
    </location>
</feature>
<keyword evidence="5 6" id="KW-0472">Membrane</keyword>
<evidence type="ECO:0000256" key="2">
    <source>
        <dbReference type="ARBA" id="ARBA00022475"/>
    </source>
</evidence>
<dbReference type="PANTHER" id="PTHR30619:SF1">
    <property type="entry name" value="RECOMBINATION PROTEIN 2"/>
    <property type="match status" value="1"/>
</dbReference>
<dbReference type="Proteomes" id="UP000823918">
    <property type="component" value="Unassembled WGS sequence"/>
</dbReference>
<feature type="transmembrane region" description="Helical" evidence="6">
    <location>
        <begin position="328"/>
        <end position="345"/>
    </location>
</feature>
<evidence type="ECO:0000313" key="8">
    <source>
        <dbReference type="EMBL" id="HJC71197.1"/>
    </source>
</evidence>
<reference evidence="8" key="1">
    <citation type="journal article" date="2021" name="PeerJ">
        <title>Extensive microbial diversity within the chicken gut microbiome revealed by metagenomics and culture.</title>
        <authorList>
            <person name="Gilroy R."/>
            <person name="Ravi A."/>
            <person name="Getino M."/>
            <person name="Pursley I."/>
            <person name="Horton D.L."/>
            <person name="Alikhan N.F."/>
            <person name="Baker D."/>
            <person name="Gharbi K."/>
            <person name="Hall N."/>
            <person name="Watson M."/>
            <person name="Adriaenssens E.M."/>
            <person name="Foster-Nyarko E."/>
            <person name="Jarju S."/>
            <person name="Secka A."/>
            <person name="Antonio M."/>
            <person name="Oren A."/>
            <person name="Chaudhuri R.R."/>
            <person name="La Ragione R."/>
            <person name="Hildebrand F."/>
            <person name="Pallen M.J."/>
        </authorList>
    </citation>
    <scope>NUCLEOTIDE SEQUENCE</scope>
    <source>
        <strain evidence="8">5933</strain>
    </source>
</reference>
<evidence type="ECO:0000256" key="6">
    <source>
        <dbReference type="SAM" id="Phobius"/>
    </source>
</evidence>
<feature type="transmembrane region" description="Helical" evidence="6">
    <location>
        <begin position="26"/>
        <end position="43"/>
    </location>
</feature>
<evidence type="ECO:0000313" key="9">
    <source>
        <dbReference type="Proteomes" id="UP000823918"/>
    </source>
</evidence>
<dbReference type="NCBIfam" id="TIGR00360">
    <property type="entry name" value="ComEC_N-term"/>
    <property type="match status" value="1"/>
</dbReference>
<sequence length="698" mass="75676">MLAAIGFSFLAVNFFAAYWPSAAYGLSAAVCVVGGLAVIFIRKRFLKKSALCYAAVFFLCGAVALMHRMAYEQLVVKPVQALAGTQAVIMAEIEEVSQTQEMSYAFVRAKVTRIDGNKVSPFSVRFGLPGKYEQGDVLTAEVVFEMPEADRYLLYHYANGVYLSASVIDPNAILCIPGEAGAWQRWKEKSIEAVQRLLPGENTSLIAAMTIGDDSLLSKQTEEDMRKAGLSHLLVVSGLHLSAVSGMLYESVRGWLSKKSALLAACGGSLLFMALVGLSPSVVRAGVTMLLFYAAKWMGEKEDSLTSLGFAALLLCLFNPYAASDVGLLLSFSATLGVLTADILWRQWILEKETTPSWLRQIGQMTMISVGAVLATAPVLIWFDMGLSLYGAAANLLIAPLVLPMMASAFMTVLFAGLPFLGIVAYPVAFFCGLCLKWLQWVAHTTAMLPASTLMLSGLYPAVAVIGLFVVAWAAYQNEVSFPKAFCITALLASAACAVFLWQTSGVIRVVFAGSAENAPLVVLAPDATAVVFRGGESGIAEVRQVLKEHQRNDIQLLIDLRKEPEQFPLREALESETIFTVETDCFQRAVLSSEIEGLDFYVLRQENGCAAILSCGGGYAAVTSGAMDFEYMPEIQVFFAGSGKIEHLKADTILFASSPREHWQSVSAQQTIKSEETELWLHPKRGWSIKEENSGAV</sequence>
<comment type="caution">
    <text evidence="8">The sequence shown here is derived from an EMBL/GenBank/DDBJ whole genome shotgun (WGS) entry which is preliminary data.</text>
</comment>
<name>A0A9D2Q1N9_9FIRM</name>
<feature type="domain" description="ComEC/Rec2-related protein" evidence="7">
    <location>
        <begin position="209"/>
        <end position="476"/>
    </location>
</feature>
<dbReference type="AlphaFoldDB" id="A0A9D2Q1N9"/>
<dbReference type="InterPro" id="IPR052159">
    <property type="entry name" value="Competence_DNA_uptake"/>
</dbReference>
<dbReference type="EMBL" id="DWWA01000002">
    <property type="protein sequence ID" value="HJC71197.1"/>
    <property type="molecule type" value="Genomic_DNA"/>
</dbReference>
<organism evidence="8 9">
    <name type="scientific">Candidatus Ruthenibacterium merdavium</name>
    <dbReference type="NCBI Taxonomy" id="2838752"/>
    <lineage>
        <taxon>Bacteria</taxon>
        <taxon>Bacillati</taxon>
        <taxon>Bacillota</taxon>
        <taxon>Clostridia</taxon>
        <taxon>Eubacteriales</taxon>
        <taxon>Oscillospiraceae</taxon>
        <taxon>Ruthenibacterium</taxon>
    </lineage>
</organism>
<feature type="transmembrane region" description="Helical" evidence="6">
    <location>
        <begin position="365"/>
        <end position="383"/>
    </location>
</feature>
<accession>A0A9D2Q1N9</accession>
<evidence type="ECO:0000256" key="4">
    <source>
        <dbReference type="ARBA" id="ARBA00022989"/>
    </source>
</evidence>
<reference evidence="8" key="2">
    <citation type="submission" date="2021-04" db="EMBL/GenBank/DDBJ databases">
        <authorList>
            <person name="Gilroy R."/>
        </authorList>
    </citation>
    <scope>NUCLEOTIDE SEQUENCE</scope>
    <source>
        <strain evidence="8">5933</strain>
    </source>
</reference>
<keyword evidence="2" id="KW-1003">Cell membrane</keyword>
<evidence type="ECO:0000259" key="7">
    <source>
        <dbReference type="Pfam" id="PF03772"/>
    </source>
</evidence>
<feature type="transmembrane region" description="Helical" evidence="6">
    <location>
        <begin position="485"/>
        <end position="502"/>
    </location>
</feature>
<dbReference type="InterPro" id="IPR004477">
    <property type="entry name" value="ComEC_N"/>
</dbReference>
<evidence type="ECO:0000256" key="1">
    <source>
        <dbReference type="ARBA" id="ARBA00004651"/>
    </source>
</evidence>
<dbReference type="GO" id="GO:0005886">
    <property type="term" value="C:plasma membrane"/>
    <property type="evidence" value="ECO:0007669"/>
    <property type="project" value="UniProtKB-SubCell"/>
</dbReference>
<dbReference type="Pfam" id="PF03772">
    <property type="entry name" value="Competence"/>
    <property type="match status" value="1"/>
</dbReference>
<protein>
    <submittedName>
        <fullName evidence="8">ComEC/Rec2 family competence protein</fullName>
    </submittedName>
</protein>